<dbReference type="EC" id="2.7.1.107" evidence="11"/>
<comment type="similarity">
    <text evidence="2 11">Belongs to the eukaryotic diacylglycerol kinase family.</text>
</comment>
<evidence type="ECO:0000256" key="11">
    <source>
        <dbReference type="RuleBase" id="RU361128"/>
    </source>
</evidence>
<feature type="transmembrane region" description="Helical" evidence="12">
    <location>
        <begin position="12"/>
        <end position="31"/>
    </location>
</feature>
<dbReference type="PANTHER" id="PTHR11255">
    <property type="entry name" value="DIACYLGLYCEROL KINASE"/>
    <property type="match status" value="1"/>
</dbReference>
<dbReference type="UniPathway" id="UPA00230"/>
<comment type="catalytic activity">
    <reaction evidence="10">
        <text>1,2-di-(9Z-octadecenoyl)-sn-glycerol + ATP = 1,2-di-(9Z-octadecenoyl)-sn-glycero-3-phosphate + ADP + H(+)</text>
        <dbReference type="Rhea" id="RHEA:40327"/>
        <dbReference type="ChEBI" id="CHEBI:15378"/>
        <dbReference type="ChEBI" id="CHEBI:30616"/>
        <dbReference type="ChEBI" id="CHEBI:52333"/>
        <dbReference type="ChEBI" id="CHEBI:74546"/>
        <dbReference type="ChEBI" id="CHEBI:456216"/>
    </reaction>
    <physiologicalReaction direction="left-to-right" evidence="10">
        <dbReference type="Rhea" id="RHEA:40328"/>
    </physiologicalReaction>
</comment>
<keyword evidence="8" id="KW-0862">Zinc</keyword>
<dbReference type="InParanoid" id="C3Y915"/>
<evidence type="ECO:0000256" key="4">
    <source>
        <dbReference type="ARBA" id="ARBA00022723"/>
    </source>
</evidence>
<evidence type="ECO:0000256" key="9">
    <source>
        <dbReference type="ARBA" id="ARBA00022840"/>
    </source>
</evidence>
<dbReference type="GO" id="GO:0005524">
    <property type="term" value="F:ATP binding"/>
    <property type="evidence" value="ECO:0007669"/>
    <property type="project" value="UniProtKB-KW"/>
</dbReference>
<evidence type="ECO:0000256" key="7">
    <source>
        <dbReference type="ARBA" id="ARBA00022777"/>
    </source>
</evidence>
<keyword evidence="7 11" id="KW-0418">Kinase</keyword>
<evidence type="ECO:0000256" key="2">
    <source>
        <dbReference type="ARBA" id="ARBA00009280"/>
    </source>
</evidence>
<dbReference type="SUPFAM" id="SSF57889">
    <property type="entry name" value="Cysteine-rich domain"/>
    <property type="match status" value="1"/>
</dbReference>
<dbReference type="Gene3D" id="3.40.50.10330">
    <property type="entry name" value="Probable inorganic polyphosphate/atp-NAD kinase, domain 1"/>
    <property type="match status" value="1"/>
</dbReference>
<dbReference type="CDD" id="cd20801">
    <property type="entry name" value="C1_DGKepsilon_typeIII_rpt1"/>
    <property type="match status" value="1"/>
</dbReference>
<evidence type="ECO:0000256" key="5">
    <source>
        <dbReference type="ARBA" id="ARBA00022737"/>
    </source>
</evidence>
<keyword evidence="6 11" id="KW-0547">Nucleotide-binding</keyword>
<dbReference type="GO" id="GO:0046872">
    <property type="term" value="F:metal ion binding"/>
    <property type="evidence" value="ECO:0007669"/>
    <property type="project" value="UniProtKB-KW"/>
</dbReference>
<dbReference type="eggNOG" id="KOG1169">
    <property type="taxonomic scope" value="Eukaryota"/>
</dbReference>
<evidence type="ECO:0000313" key="15">
    <source>
        <dbReference type="EMBL" id="EEN63071.1"/>
    </source>
</evidence>
<dbReference type="STRING" id="7739.C3Y915"/>
<dbReference type="EMBL" id="GG666492">
    <property type="protein sequence ID" value="EEN63071.1"/>
    <property type="molecule type" value="Genomic_DNA"/>
</dbReference>
<dbReference type="GO" id="GO:0046486">
    <property type="term" value="P:glycerolipid metabolic process"/>
    <property type="evidence" value="ECO:0007669"/>
    <property type="project" value="UniProtKB-UniPathway"/>
</dbReference>
<evidence type="ECO:0000256" key="3">
    <source>
        <dbReference type="ARBA" id="ARBA00022679"/>
    </source>
</evidence>
<name>C3Y915_BRAFL</name>
<protein>
    <recommendedName>
        <fullName evidence="11">Diacylglycerol kinase</fullName>
        <shortName evidence="11">DAG kinase</shortName>
        <ecNumber evidence="11">2.7.1.107</ecNumber>
    </recommendedName>
</protein>
<reference evidence="15" key="1">
    <citation type="journal article" date="2008" name="Nature">
        <title>The amphioxus genome and the evolution of the chordate karyotype.</title>
        <authorList>
            <consortium name="US DOE Joint Genome Institute (JGI-PGF)"/>
            <person name="Putnam N.H."/>
            <person name="Butts T."/>
            <person name="Ferrier D.E.K."/>
            <person name="Furlong R.F."/>
            <person name="Hellsten U."/>
            <person name="Kawashima T."/>
            <person name="Robinson-Rechavi M."/>
            <person name="Shoguchi E."/>
            <person name="Terry A."/>
            <person name="Yu J.-K."/>
            <person name="Benito-Gutierrez E.L."/>
            <person name="Dubchak I."/>
            <person name="Garcia-Fernandez J."/>
            <person name="Gibson-Brown J.J."/>
            <person name="Grigoriev I.V."/>
            <person name="Horton A.C."/>
            <person name="de Jong P.J."/>
            <person name="Jurka J."/>
            <person name="Kapitonov V.V."/>
            <person name="Kohara Y."/>
            <person name="Kuroki Y."/>
            <person name="Lindquist E."/>
            <person name="Lucas S."/>
            <person name="Osoegawa K."/>
            <person name="Pennacchio L.A."/>
            <person name="Salamov A.A."/>
            <person name="Satou Y."/>
            <person name="Sauka-Spengler T."/>
            <person name="Schmutz J."/>
            <person name="Shin-I T."/>
            <person name="Toyoda A."/>
            <person name="Bronner-Fraser M."/>
            <person name="Fujiyama A."/>
            <person name="Holland L.Z."/>
            <person name="Holland P.W.H."/>
            <person name="Satoh N."/>
            <person name="Rokhsar D.S."/>
        </authorList>
    </citation>
    <scope>NUCLEOTIDE SEQUENCE [LARGE SCALE GENOMIC DNA]</scope>
    <source>
        <strain evidence="15">S238N-H82</strain>
        <tissue evidence="15">Testes</tissue>
    </source>
</reference>
<keyword evidence="5" id="KW-0677">Repeat</keyword>
<comment type="catalytic activity">
    <reaction evidence="11">
        <text>a 1,2-diacyl-sn-glycerol + ATP = a 1,2-diacyl-sn-glycero-3-phosphate + ADP + H(+)</text>
        <dbReference type="Rhea" id="RHEA:10272"/>
        <dbReference type="ChEBI" id="CHEBI:15378"/>
        <dbReference type="ChEBI" id="CHEBI:17815"/>
        <dbReference type="ChEBI" id="CHEBI:30616"/>
        <dbReference type="ChEBI" id="CHEBI:58608"/>
        <dbReference type="ChEBI" id="CHEBI:456216"/>
        <dbReference type="EC" id="2.7.1.107"/>
    </reaction>
</comment>
<dbReference type="InterPro" id="IPR037607">
    <property type="entry name" value="DGK"/>
</dbReference>
<organism>
    <name type="scientific">Branchiostoma floridae</name>
    <name type="common">Florida lancelet</name>
    <name type="synonym">Amphioxus</name>
    <dbReference type="NCBI Taxonomy" id="7739"/>
    <lineage>
        <taxon>Eukaryota</taxon>
        <taxon>Metazoa</taxon>
        <taxon>Chordata</taxon>
        <taxon>Cephalochordata</taxon>
        <taxon>Leptocardii</taxon>
        <taxon>Amphioxiformes</taxon>
        <taxon>Branchiostomatidae</taxon>
        <taxon>Branchiostoma</taxon>
    </lineage>
</organism>
<keyword evidence="12" id="KW-0812">Transmembrane</keyword>
<dbReference type="Pfam" id="PF00781">
    <property type="entry name" value="DAGK_cat"/>
    <property type="match status" value="1"/>
</dbReference>
<dbReference type="Gene3D" id="2.60.200.40">
    <property type="match status" value="1"/>
</dbReference>
<gene>
    <name evidence="15" type="ORF">BRAFLDRAFT_118688</name>
</gene>
<dbReference type="InterPro" id="IPR008993">
    <property type="entry name" value="TIMP-like_OB-fold"/>
</dbReference>
<feature type="domain" description="Phorbol-ester/DAG-type" evidence="13">
    <location>
        <begin position="47"/>
        <end position="96"/>
    </location>
</feature>
<evidence type="ECO:0000256" key="10">
    <source>
        <dbReference type="ARBA" id="ARBA00023371"/>
    </source>
</evidence>
<evidence type="ECO:0000256" key="6">
    <source>
        <dbReference type="ARBA" id="ARBA00022741"/>
    </source>
</evidence>
<dbReference type="FunFam" id="2.40.50.120:FF:000035">
    <property type="entry name" value="Diacylglycerol kinase"/>
    <property type="match status" value="1"/>
</dbReference>
<comment type="pathway">
    <text evidence="1">Lipid metabolism; glycerolipid metabolism.</text>
</comment>
<dbReference type="PROSITE" id="PS00479">
    <property type="entry name" value="ZF_DAG_PE_1"/>
    <property type="match status" value="1"/>
</dbReference>
<dbReference type="Gene3D" id="2.40.50.120">
    <property type="match status" value="1"/>
</dbReference>
<dbReference type="InterPro" id="IPR016064">
    <property type="entry name" value="NAD/diacylglycerol_kinase_sf"/>
</dbReference>
<evidence type="ECO:0000256" key="12">
    <source>
        <dbReference type="SAM" id="Phobius"/>
    </source>
</evidence>
<accession>C3Y915</accession>
<keyword evidence="12" id="KW-0472">Membrane</keyword>
<dbReference type="InterPro" id="IPR046349">
    <property type="entry name" value="C1-like_sf"/>
</dbReference>
<keyword evidence="3 11" id="KW-0808">Transferase</keyword>
<evidence type="ECO:0000259" key="14">
    <source>
        <dbReference type="PROSITE" id="PS50146"/>
    </source>
</evidence>
<dbReference type="SUPFAM" id="SSF111331">
    <property type="entry name" value="NAD kinase/diacylglycerol kinase-like"/>
    <property type="match status" value="1"/>
</dbReference>
<keyword evidence="12" id="KW-1133">Transmembrane helix</keyword>
<keyword evidence="9 11" id="KW-0067">ATP-binding</keyword>
<dbReference type="SMART" id="SM00109">
    <property type="entry name" value="C1"/>
    <property type="match status" value="1"/>
</dbReference>
<sequence>MFLVPELSSEPLQIFLWIAYIFAVTVVVTVVRSRRKLDLPVRDVTKGHRWYEVEIFPRPTFCSVCEEHIMEGAHCDSCGICTDEGCIHAADKLFPCKRLSLPGRTSMDHVWARGNLPLCSVCFVCGVQCGTNPTLCDRRSVEDNRCDFGHYRSMIIPPYSVGLQLVGIRGRRHLSVSKLYPPVRISNWSPLMVFANPSSGNNMGEHLLREFREVLNPIQVIDLHSLSPVAGLELCRLLPTYKCRLLVCGGDGTVGWVLGALDRVKLQNQPLIGVLPLGTGNDLARVLGWGEGFVGEKSLDEILTDIAHAEVAPFDRWTVSIIHQRLFGIRRPAKVLAMNNYFSMGCDALVALNFHRQRQTRPELFTSRLFNKFWYFSYGAIDVLEQACVDLHERVKLELDGRTVHLPELEGIVVLNISSWAGGFNLWGGTGEEDVPPASFNDGILEVVGLHSSFHMGQVRIAMADPIRLGQARVVKLTLQKGTKMPVQVDGEPWEQGSATITISLRNRIECGVRRECKTFLRCLGGVKIAGFAVEWNRADVICCYGRGQLANLRGGVEHSCTVCLPCKPCPYEKDRAKVRWTAAGKAQACGRCELPRRRRQLYSSGLSGWELRLQDTPRINATGQEESLGNGLSNLESGLSQLQESKSVQQVYFRCVEGTLQWKYPRGALRIVLEHGTSGRDFKGCVQADRTFSGANVYLEEDEKLKLIIQDGESSDNLERLRCFSSKEGRTALYVEAAAHLSGAESVVKRVVALKYELQLVTHRHFGEDDFKECRPCNDTELMTAFCSSDFVVKARIKSVTNNADTKESTLELSASQVLRQKETIFVENGHGHGHHHGLVRTPLKCGVQQGEGQFLITGSIHFGKARLGCAPRFKEFKKLAEYATRTGRNMCNMEEVMVC</sequence>
<dbReference type="InterPro" id="IPR002219">
    <property type="entry name" value="PKC_DAG/PE"/>
</dbReference>
<dbReference type="SMART" id="SM00046">
    <property type="entry name" value="DAGKc"/>
    <property type="match status" value="1"/>
</dbReference>
<dbReference type="InterPro" id="IPR001206">
    <property type="entry name" value="Diacylglycerol_kinase_cat_dom"/>
</dbReference>
<dbReference type="InterPro" id="IPR017438">
    <property type="entry name" value="ATP-NAD_kinase_N"/>
</dbReference>
<dbReference type="AlphaFoldDB" id="C3Y915"/>
<dbReference type="PROSITE" id="PS50146">
    <property type="entry name" value="DAGK"/>
    <property type="match status" value="1"/>
</dbReference>
<dbReference type="SMART" id="SM00045">
    <property type="entry name" value="DAGKa"/>
    <property type="match status" value="1"/>
</dbReference>
<dbReference type="GO" id="GO:0004143">
    <property type="term" value="F:ATP-dependent diacylglycerol kinase activity"/>
    <property type="evidence" value="ECO:0007669"/>
    <property type="project" value="UniProtKB-EC"/>
</dbReference>
<proteinExistence type="inferred from homology"/>
<dbReference type="Gene3D" id="3.30.60.20">
    <property type="match status" value="1"/>
</dbReference>
<dbReference type="Pfam" id="PF00609">
    <property type="entry name" value="DAGK_acc"/>
    <property type="match status" value="1"/>
</dbReference>
<dbReference type="InterPro" id="IPR000756">
    <property type="entry name" value="Diacylglycerol_kin_accessory"/>
</dbReference>
<evidence type="ECO:0000259" key="13">
    <source>
        <dbReference type="PROSITE" id="PS50081"/>
    </source>
</evidence>
<evidence type="ECO:0000256" key="1">
    <source>
        <dbReference type="ARBA" id="ARBA00005175"/>
    </source>
</evidence>
<keyword evidence="4" id="KW-0479">Metal-binding</keyword>
<dbReference type="PANTHER" id="PTHR11255:SF118">
    <property type="entry name" value="DIACYLGLYCEROL KINASE EPSILON"/>
    <property type="match status" value="1"/>
</dbReference>
<dbReference type="GO" id="GO:0007200">
    <property type="term" value="P:phospholipase C-activating G protein-coupled receptor signaling pathway"/>
    <property type="evidence" value="ECO:0007669"/>
    <property type="project" value="InterPro"/>
</dbReference>
<evidence type="ECO:0000256" key="8">
    <source>
        <dbReference type="ARBA" id="ARBA00022833"/>
    </source>
</evidence>
<dbReference type="PROSITE" id="PS50081">
    <property type="entry name" value="ZF_DAG_PE_2"/>
    <property type="match status" value="1"/>
</dbReference>
<feature type="domain" description="DAGKc" evidence="14">
    <location>
        <begin position="186"/>
        <end position="323"/>
    </location>
</feature>